<name>A0A927DYJ6_KLEPN</name>
<protein>
    <recommendedName>
        <fullName evidence="3">Amidohydrolase</fullName>
    </recommendedName>
</protein>
<gene>
    <name evidence="1" type="ORF">IE988_12975</name>
</gene>
<dbReference type="Gene3D" id="3.40.630.10">
    <property type="entry name" value="Zn peptidases"/>
    <property type="match status" value="1"/>
</dbReference>
<evidence type="ECO:0008006" key="3">
    <source>
        <dbReference type="Google" id="ProtNLM"/>
    </source>
</evidence>
<dbReference type="EMBL" id="JACXTF010000001">
    <property type="protein sequence ID" value="MBD3719924.1"/>
    <property type="molecule type" value="Genomic_DNA"/>
</dbReference>
<evidence type="ECO:0000313" key="2">
    <source>
        <dbReference type="Proteomes" id="UP000622731"/>
    </source>
</evidence>
<evidence type="ECO:0000313" key="1">
    <source>
        <dbReference type="EMBL" id="MBD3719924.1"/>
    </source>
</evidence>
<dbReference type="AlphaFoldDB" id="A0A927DYJ6"/>
<proteinExistence type="predicted"/>
<reference evidence="1" key="1">
    <citation type="submission" date="2020-07" db="EMBL/GenBank/DDBJ databases">
        <title>Clinical and genomic characterization of carbapenemase-producing Enterobacterales causing secondary infections during the COVID-19 crisis at a New York City hospital.</title>
        <authorList>
            <person name="Gomez-Simmonds A."/>
            <person name="Annavajhala M.K."/>
            <person name="Uhlemann A.-C."/>
        </authorList>
    </citation>
    <scope>NUCLEOTIDE SEQUENCE</scope>
    <source>
        <strain evidence="1">NK1594</strain>
    </source>
</reference>
<sequence length="59" mass="6512">MALFCKKIPGCFIFLGNGDSSDAQGNTPLHNACYDFNDEILLTGAEYFAEVVRARLPQE</sequence>
<organism evidence="1 2">
    <name type="scientific">Klebsiella pneumoniae</name>
    <dbReference type="NCBI Taxonomy" id="573"/>
    <lineage>
        <taxon>Bacteria</taxon>
        <taxon>Pseudomonadati</taxon>
        <taxon>Pseudomonadota</taxon>
        <taxon>Gammaproteobacteria</taxon>
        <taxon>Enterobacterales</taxon>
        <taxon>Enterobacteriaceae</taxon>
        <taxon>Klebsiella/Raoultella group</taxon>
        <taxon>Klebsiella</taxon>
        <taxon>Klebsiella pneumoniae complex</taxon>
    </lineage>
</organism>
<comment type="caution">
    <text evidence="1">The sequence shown here is derived from an EMBL/GenBank/DDBJ whole genome shotgun (WGS) entry which is preliminary data.</text>
</comment>
<dbReference type="SUPFAM" id="SSF53187">
    <property type="entry name" value="Zn-dependent exopeptidases"/>
    <property type="match status" value="1"/>
</dbReference>
<accession>A0A927DYJ6</accession>
<dbReference type="Proteomes" id="UP000622731">
    <property type="component" value="Unassembled WGS sequence"/>
</dbReference>